<feature type="compositionally biased region" description="Low complexity" evidence="1">
    <location>
        <begin position="1512"/>
        <end position="1523"/>
    </location>
</feature>
<proteinExistence type="predicted"/>
<feature type="compositionally biased region" description="Basic and acidic residues" evidence="1">
    <location>
        <begin position="15"/>
        <end position="24"/>
    </location>
</feature>
<comment type="caution">
    <text evidence="2">The sequence shown here is derived from an EMBL/GenBank/DDBJ whole genome shotgun (WGS) entry which is preliminary data.</text>
</comment>
<evidence type="ECO:0000313" key="2">
    <source>
        <dbReference type="EMBL" id="KAG5653665.1"/>
    </source>
</evidence>
<feature type="region of interest" description="Disordered" evidence="1">
    <location>
        <begin position="1476"/>
        <end position="1547"/>
    </location>
</feature>
<evidence type="ECO:0000256" key="1">
    <source>
        <dbReference type="SAM" id="MobiDB-lite"/>
    </source>
</evidence>
<gene>
    <name evidence="2" type="ORF">H0H81_011625</name>
</gene>
<feature type="region of interest" description="Disordered" evidence="1">
    <location>
        <begin position="167"/>
        <end position="196"/>
    </location>
</feature>
<reference evidence="2" key="2">
    <citation type="submission" date="2021-10" db="EMBL/GenBank/DDBJ databases">
        <title>Phylogenomics reveals ancestral predisposition of the termite-cultivated fungus Termitomyces towards a domesticated lifestyle.</title>
        <authorList>
            <person name="Auxier B."/>
            <person name="Grum-Grzhimaylo A."/>
            <person name="Cardenas M.E."/>
            <person name="Lodge J.D."/>
            <person name="Laessoe T."/>
            <person name="Pedersen O."/>
            <person name="Smith M.E."/>
            <person name="Kuyper T.W."/>
            <person name="Franco-Molano E.A."/>
            <person name="Baroni T.J."/>
            <person name="Aanen D.K."/>
        </authorList>
    </citation>
    <scope>NUCLEOTIDE SEQUENCE</scope>
    <source>
        <strain evidence="2">D49</strain>
    </source>
</reference>
<dbReference type="Proteomes" id="UP000717328">
    <property type="component" value="Unassembled WGS sequence"/>
</dbReference>
<feature type="compositionally biased region" description="Basic and acidic residues" evidence="1">
    <location>
        <begin position="1162"/>
        <end position="1171"/>
    </location>
</feature>
<organism evidence="2 3">
    <name type="scientific">Sphagnurus paluster</name>
    <dbReference type="NCBI Taxonomy" id="117069"/>
    <lineage>
        <taxon>Eukaryota</taxon>
        <taxon>Fungi</taxon>
        <taxon>Dikarya</taxon>
        <taxon>Basidiomycota</taxon>
        <taxon>Agaricomycotina</taxon>
        <taxon>Agaricomycetes</taxon>
        <taxon>Agaricomycetidae</taxon>
        <taxon>Agaricales</taxon>
        <taxon>Tricholomatineae</taxon>
        <taxon>Lyophyllaceae</taxon>
        <taxon>Sphagnurus</taxon>
    </lineage>
</organism>
<feature type="region of interest" description="Disordered" evidence="1">
    <location>
        <begin position="1"/>
        <end position="27"/>
    </location>
</feature>
<reference evidence="2" key="1">
    <citation type="submission" date="2021-02" db="EMBL/GenBank/DDBJ databases">
        <authorList>
            <person name="Nieuwenhuis M."/>
            <person name="Van De Peppel L.J.J."/>
        </authorList>
    </citation>
    <scope>NUCLEOTIDE SEQUENCE</scope>
    <source>
        <strain evidence="2">D49</strain>
    </source>
</reference>
<dbReference type="OrthoDB" id="2591260at2759"/>
<feature type="compositionally biased region" description="Low complexity" evidence="1">
    <location>
        <begin position="1174"/>
        <end position="1196"/>
    </location>
</feature>
<feature type="region of interest" description="Disordered" evidence="1">
    <location>
        <begin position="1219"/>
        <end position="1265"/>
    </location>
</feature>
<feature type="compositionally biased region" description="Polar residues" evidence="1">
    <location>
        <begin position="1410"/>
        <end position="1427"/>
    </location>
</feature>
<protein>
    <recommendedName>
        <fullName evidence="4">Telomere-associated protein Rif1 N-terminal domain-containing protein</fullName>
    </recommendedName>
</protein>
<sequence>MSLLTPPSTAHRRSKDKENRDPDSNSRVVWSESNKIHILQMAGVPKVSTATSASKQAPTKSILKKCNAFLAPWPAEAQREITPEPADPLANLTYLEYPVSTIVQATEATELRVLIEAYSVLLARLRASVTGATDVDASWPLFQPLRKNTDAFVTAVARDLGRALVDPAARDQTEEPPLRVLLPSPKNTPKKKKRDGLSAEQVKYARDLCTTCHAVIRLLSLVLTLPAVQNIFTDAQLQEILTAVLAIPLADELPTPNARKTWALAIWLIQIQRLPVEVLAPAADRISLALCRGIDGELGKEGKKGSASDGLKAVHDLSLYLPSVFIPTFTHNVLSSVLATLLAPTLTLRTHAAHALGGFVLGATSLPISSIHAHISHTVSQFVTTPAPCRSVSVSLTSPSKLGSPTKSAQDPAIIRTLRTTLQATDVAHVAHGPVWATCVLASLLVLLGPAAMTYPPLRLLAQLGLRHKNRAVRALTAIMWRQVIWVFLQPRYEDIEGEQEVGDEHEERSREEKERRVRDEWWRLVASVTEFETGVCTIAAYLGSSNAGVPVYELPTYRYIDGEDDNEVLRRSLGVLYAMVCKDAATCSSAIDTMKQLVAVPNASSADEEKRTLLPRGLFSALPGLLSTEFTALKVPVNAIFDEMPKAEDVRSLTKEEVGTPWVWDAFVKSWKAAVGGAGRGATQGEEGEKEREELLAIWEGLLGMGLGAVLNKDEDSEPDVEKEQEHDVDAVAEFSIRAVDVIADILEDTNIALPAARTPPTPTFRTQIPRGLVIPGFTPSSPGSAIAKLKFARDLWRLMCRVIPNAMLASAAERLALCLVRNIDDYTAFGSEYQEEIEKEERNEAWAEFCVDVLAVCGGEGEAVRVFWGYSKAKGVTSYWTAAERALVWRVFAKGWMQQGSAAGWEGAACILAVPFRHPSVGREDEIWSLTTEDAKLWQDLLEHSVASALDYGHDANVVLCAVAGLVGEGYAQTHVRLVEFMLTYLGNLAAAGDLRELPDSVLDFVALTMTAAYPPPSDQTTFTWAMRAITNLVELCPKELVVALGEKMADALGLWIGDSEGSWDAGVVEYDILPLYQTLLIAIQVLPLSPSIIQTFSPVLGVPFASDARSEIKETASESFRDFWDATYTNVKAPEGGWGEDILLALNIVYGISEEKKDEHMLVEETPERPSTPISMTSPTVPTTPTTPSLVFSPRNIANTLSTPPRLRSCGRLFNELPHSSPQSPIRPRPPVFTRPPTPWTQRSSPTKRRKVGHKGKENMSLPERYIPSGLERPLPSIFEKIGVLDLPKPSPSKITLGKRRFEEDEVPDSEDERSVVASLVPEDEDEDVFLVAPAPPTLEAATVPNTVQTPIKKRKRMVLDAVELPSLSDVYRRPSLKKSTSFEDKKVISSGPLTRSMLRRTRSELKNGSTSTAGKEVSTLTSPTKRRRGSFSTSVFEESEAETEPKSSRGVVQLRELVPWPRMLYRLQPQLSSELSSDDDPHLGQVTPHHLMSPALRGLSDHVDPPSDDSVMVPSPSRDSQQRRLQRQASLGKAGRVKPFVVG</sequence>
<feature type="compositionally biased region" description="Pro residues" evidence="1">
    <location>
        <begin position="1228"/>
        <end position="1242"/>
    </location>
</feature>
<feature type="region of interest" description="Disordered" evidence="1">
    <location>
        <begin position="1397"/>
        <end position="1453"/>
    </location>
</feature>
<keyword evidence="3" id="KW-1185">Reference proteome</keyword>
<feature type="compositionally biased region" description="Basic and acidic residues" evidence="1">
    <location>
        <begin position="168"/>
        <end position="177"/>
    </location>
</feature>
<dbReference type="EMBL" id="JABCKI010000040">
    <property type="protein sequence ID" value="KAG5653665.1"/>
    <property type="molecule type" value="Genomic_DNA"/>
</dbReference>
<evidence type="ECO:0008006" key="4">
    <source>
        <dbReference type="Google" id="ProtNLM"/>
    </source>
</evidence>
<feature type="region of interest" description="Disordered" evidence="1">
    <location>
        <begin position="1162"/>
        <end position="1196"/>
    </location>
</feature>
<evidence type="ECO:0000313" key="3">
    <source>
        <dbReference type="Proteomes" id="UP000717328"/>
    </source>
</evidence>
<name>A0A9P7GUI3_9AGAR</name>
<accession>A0A9P7GUI3</accession>